<evidence type="ECO:0000313" key="8">
    <source>
        <dbReference type="EMBL" id="MBC3179733.1"/>
    </source>
</evidence>
<reference evidence="10 11" key="1">
    <citation type="submission" date="2020-08" db="EMBL/GenBank/DDBJ databases">
        <title>novel species in genus Corynebacterium.</title>
        <authorList>
            <person name="Zhang G."/>
        </authorList>
    </citation>
    <scope>NUCLEOTIDE SEQUENCE [LARGE SCALE GENOMIC DNA]</scope>
    <source>
        <strain evidence="10 11">zg-917</strain>
        <strain evidence="9">Zg-917</strain>
    </source>
</reference>
<dbReference type="Pfam" id="PF02656">
    <property type="entry name" value="DUF202"/>
    <property type="match status" value="1"/>
</dbReference>
<comment type="subcellular location">
    <subcellularLocation>
        <location evidence="1">Cell membrane</location>
        <topology evidence="1">Multi-pass membrane protein</topology>
    </subcellularLocation>
</comment>
<evidence type="ECO:0000313" key="11">
    <source>
        <dbReference type="Proteomes" id="UP000642876"/>
    </source>
</evidence>
<keyword evidence="5 6" id="KW-0472">Membrane</keyword>
<dbReference type="EMBL" id="CP061032">
    <property type="protein sequence ID" value="QNP90177.1"/>
    <property type="molecule type" value="Genomic_DNA"/>
</dbReference>
<name>A0A7H0JYR1_9CORY</name>
<evidence type="ECO:0000256" key="5">
    <source>
        <dbReference type="ARBA" id="ARBA00023136"/>
    </source>
</evidence>
<dbReference type="RefSeq" id="WP_171194601.1">
    <property type="nucleotide sequence ID" value="NZ_CP061032.1"/>
</dbReference>
<evidence type="ECO:0000313" key="9">
    <source>
        <dbReference type="EMBL" id="QNP90177.1"/>
    </source>
</evidence>
<evidence type="ECO:0000256" key="6">
    <source>
        <dbReference type="SAM" id="Phobius"/>
    </source>
</evidence>
<gene>
    <name evidence="8" type="ORF">H7348_10535</name>
    <name evidence="9" type="ORF">IAU68_11125</name>
</gene>
<dbReference type="InterPro" id="IPR052053">
    <property type="entry name" value="IM_YidH-like"/>
</dbReference>
<keyword evidence="3 6" id="KW-0812">Transmembrane</keyword>
<evidence type="ECO:0000256" key="3">
    <source>
        <dbReference type="ARBA" id="ARBA00022692"/>
    </source>
</evidence>
<dbReference type="Proteomes" id="UP000516235">
    <property type="component" value="Chromosome"/>
</dbReference>
<keyword evidence="2" id="KW-1003">Cell membrane</keyword>
<evidence type="ECO:0000256" key="1">
    <source>
        <dbReference type="ARBA" id="ARBA00004651"/>
    </source>
</evidence>
<dbReference type="PANTHER" id="PTHR34187:SF2">
    <property type="entry name" value="DUF202 DOMAIN-CONTAINING PROTEIN"/>
    <property type="match status" value="1"/>
</dbReference>
<feature type="transmembrane region" description="Helical" evidence="6">
    <location>
        <begin position="62"/>
        <end position="83"/>
    </location>
</feature>
<feature type="transmembrane region" description="Helical" evidence="6">
    <location>
        <begin position="95"/>
        <end position="119"/>
    </location>
</feature>
<protein>
    <submittedName>
        <fullName evidence="9">DUF202 domain-containing protein</fullName>
    </submittedName>
</protein>
<dbReference type="AlphaFoldDB" id="A0A7H0JYR1"/>
<dbReference type="EMBL" id="JACMYE010000009">
    <property type="protein sequence ID" value="MBC3179733.1"/>
    <property type="molecule type" value="Genomic_DNA"/>
</dbReference>
<accession>A0A7H0JYR1</accession>
<sequence>MSERGWFTRRVFPDGGEPDPRFTLANERTFLAWTRTALAFLAGGIALEAFELPGIDDQVRTFVAAAIIVISMAISAGAAVRWVRIERALRHDEPIPAPAIIPVLCVGVFVAAVVVGVSLF</sequence>
<proteinExistence type="predicted"/>
<dbReference type="GO" id="GO:0005886">
    <property type="term" value="C:plasma membrane"/>
    <property type="evidence" value="ECO:0007669"/>
    <property type="project" value="UniProtKB-SubCell"/>
</dbReference>
<evidence type="ECO:0000256" key="4">
    <source>
        <dbReference type="ARBA" id="ARBA00022989"/>
    </source>
</evidence>
<evidence type="ECO:0000313" key="10">
    <source>
        <dbReference type="Proteomes" id="UP000516235"/>
    </source>
</evidence>
<keyword evidence="11" id="KW-1185">Reference proteome</keyword>
<feature type="domain" description="DUF202" evidence="7">
    <location>
        <begin position="21"/>
        <end position="88"/>
    </location>
</feature>
<dbReference type="Proteomes" id="UP000642876">
    <property type="component" value="Unassembled WGS sequence"/>
</dbReference>
<evidence type="ECO:0000256" key="2">
    <source>
        <dbReference type="ARBA" id="ARBA00022475"/>
    </source>
</evidence>
<feature type="transmembrane region" description="Helical" evidence="6">
    <location>
        <begin position="30"/>
        <end position="50"/>
    </location>
</feature>
<dbReference type="KEGG" id="cluj:IAU68_11125"/>
<organism evidence="9 10">
    <name type="scientific">Corynebacterium lujinxingii</name>
    <dbReference type="NCBI Taxonomy" id="2763010"/>
    <lineage>
        <taxon>Bacteria</taxon>
        <taxon>Bacillati</taxon>
        <taxon>Actinomycetota</taxon>
        <taxon>Actinomycetes</taxon>
        <taxon>Mycobacteriales</taxon>
        <taxon>Corynebacteriaceae</taxon>
        <taxon>Corynebacterium</taxon>
    </lineage>
</organism>
<dbReference type="InterPro" id="IPR003807">
    <property type="entry name" value="DUF202"/>
</dbReference>
<dbReference type="PANTHER" id="PTHR34187">
    <property type="entry name" value="FGR18P"/>
    <property type="match status" value="1"/>
</dbReference>
<evidence type="ECO:0000259" key="7">
    <source>
        <dbReference type="Pfam" id="PF02656"/>
    </source>
</evidence>
<keyword evidence="4 6" id="KW-1133">Transmembrane helix</keyword>